<accession>A0A1M7YDP3</accession>
<feature type="compositionally biased region" description="Polar residues" evidence="10">
    <location>
        <begin position="308"/>
        <end position="318"/>
    </location>
</feature>
<dbReference type="OrthoDB" id="9807026at2"/>
<comment type="function">
    <text evidence="9">The M ring may be actively involved in energy transduction.</text>
</comment>
<dbReference type="PANTHER" id="PTHR30046:SF0">
    <property type="entry name" value="FLAGELLAR M-RING PROTEIN"/>
    <property type="match status" value="1"/>
</dbReference>
<organism evidence="14 15">
    <name type="scientific">Desulfopila aestuarii DSM 18488</name>
    <dbReference type="NCBI Taxonomy" id="1121416"/>
    <lineage>
        <taxon>Bacteria</taxon>
        <taxon>Pseudomonadati</taxon>
        <taxon>Thermodesulfobacteriota</taxon>
        <taxon>Desulfobulbia</taxon>
        <taxon>Desulfobulbales</taxon>
        <taxon>Desulfocapsaceae</taxon>
        <taxon>Desulfopila</taxon>
    </lineage>
</organism>
<keyword evidence="6 11" id="KW-1133">Transmembrane helix</keyword>
<evidence type="ECO:0000256" key="7">
    <source>
        <dbReference type="ARBA" id="ARBA00023136"/>
    </source>
</evidence>
<evidence type="ECO:0000259" key="12">
    <source>
        <dbReference type="Pfam" id="PF01514"/>
    </source>
</evidence>
<evidence type="ECO:0000256" key="1">
    <source>
        <dbReference type="ARBA" id="ARBA00004117"/>
    </source>
</evidence>
<evidence type="ECO:0000256" key="9">
    <source>
        <dbReference type="PIRNR" id="PIRNR004862"/>
    </source>
</evidence>
<evidence type="ECO:0000256" key="5">
    <source>
        <dbReference type="ARBA" id="ARBA00022692"/>
    </source>
</evidence>
<dbReference type="GO" id="GO:0071973">
    <property type="term" value="P:bacterial-type flagellum-dependent cell motility"/>
    <property type="evidence" value="ECO:0007669"/>
    <property type="project" value="InterPro"/>
</dbReference>
<evidence type="ECO:0000256" key="10">
    <source>
        <dbReference type="SAM" id="MobiDB-lite"/>
    </source>
</evidence>
<dbReference type="GO" id="GO:0005886">
    <property type="term" value="C:plasma membrane"/>
    <property type="evidence" value="ECO:0007669"/>
    <property type="project" value="UniProtKB-SubCell"/>
</dbReference>
<reference evidence="14 15" key="1">
    <citation type="submission" date="2016-12" db="EMBL/GenBank/DDBJ databases">
        <authorList>
            <person name="Song W.-J."/>
            <person name="Kurnit D.M."/>
        </authorList>
    </citation>
    <scope>NUCLEOTIDE SEQUENCE [LARGE SCALE GENOMIC DNA]</scope>
    <source>
        <strain evidence="14 15">DSM 18488</strain>
    </source>
</reference>
<proteinExistence type="inferred from homology"/>
<evidence type="ECO:0000256" key="2">
    <source>
        <dbReference type="ARBA" id="ARBA00004651"/>
    </source>
</evidence>
<sequence length="541" mass="59625">MEAELQRNAETGLATPQAPTRKNFLQLAKDWPMPRKIATGAVLLICIALFAVLIIQARVADQQLLYANLTESDAASVVNWLKAQRIPYSLKNNGKNIWVPADKLYETRLDLAANGLPSGGSVGFEVFDNQSFALTDYVQKVNYTRALQGELARTISSLEPVESTRVHLAIPEKRLFKDQQKLTTASVIVTLAPHRTLSGEQVKGIVHMVAGSIPGLEPENVKVIDSRGMVLESDELTDKDKMLSVDMLAFQQEVEHRMEMRAQDLLDKTMGTDKAMVRVTATIDFSKVEKTEELFDPEEPVIRSEQIAQEASGTTSQGGIPGVESNLQGNTQVSSTTSPSSSSNTRTTNYEISKTVSKIVNPVGTVTQVSVSVLVADKEEKDADGKILQTTRTPEELTSIQNMISAALGLSPQRGDQINVISMPFIETPPGAGDQDQSPLIAESIYQYLPIIKIGLVSLGALLLYFLLIRPVIKTMKGEVTQHYKTVEELERDQAARLAAEEQERMEPPPSIDDDIVRIRREVMQNQVPASYIVKNWIQEG</sequence>
<dbReference type="Proteomes" id="UP000184603">
    <property type="component" value="Unassembled WGS sequence"/>
</dbReference>
<evidence type="ECO:0000256" key="8">
    <source>
        <dbReference type="ARBA" id="ARBA00023143"/>
    </source>
</evidence>
<dbReference type="NCBIfam" id="TIGR00206">
    <property type="entry name" value="fliF"/>
    <property type="match status" value="1"/>
</dbReference>
<dbReference type="PRINTS" id="PR01009">
    <property type="entry name" value="FLGMRINGFLIF"/>
</dbReference>
<protein>
    <recommendedName>
        <fullName evidence="9">Flagellar M-ring protein</fullName>
    </recommendedName>
</protein>
<dbReference type="RefSeq" id="WP_073615058.1">
    <property type="nucleotide sequence ID" value="NZ_FRFE01000020.1"/>
</dbReference>
<dbReference type="EMBL" id="FRFE01000020">
    <property type="protein sequence ID" value="SHO50706.1"/>
    <property type="molecule type" value="Genomic_DNA"/>
</dbReference>
<dbReference type="InterPro" id="IPR013556">
    <property type="entry name" value="Flag_M-ring_C"/>
</dbReference>
<comment type="subcellular location">
    <subcellularLocation>
        <location evidence="1 9">Bacterial flagellum basal body</location>
    </subcellularLocation>
    <subcellularLocation>
        <location evidence="2">Cell membrane</location>
        <topology evidence="2">Multi-pass membrane protein</topology>
    </subcellularLocation>
</comment>
<feature type="region of interest" description="Disordered" evidence="10">
    <location>
        <begin position="308"/>
        <end position="348"/>
    </location>
</feature>
<dbReference type="Gene3D" id="3.30.300.30">
    <property type="match status" value="1"/>
</dbReference>
<keyword evidence="14" id="KW-0282">Flagellum</keyword>
<keyword evidence="5 11" id="KW-0812">Transmembrane</keyword>
<dbReference type="GO" id="GO:0009431">
    <property type="term" value="C:bacterial-type flagellum basal body, MS ring"/>
    <property type="evidence" value="ECO:0007669"/>
    <property type="project" value="InterPro"/>
</dbReference>
<feature type="transmembrane region" description="Helical" evidence="11">
    <location>
        <begin position="445"/>
        <end position="468"/>
    </location>
</feature>
<evidence type="ECO:0000313" key="14">
    <source>
        <dbReference type="EMBL" id="SHO50706.1"/>
    </source>
</evidence>
<evidence type="ECO:0000256" key="6">
    <source>
        <dbReference type="ARBA" id="ARBA00022989"/>
    </source>
</evidence>
<evidence type="ECO:0000313" key="15">
    <source>
        <dbReference type="Proteomes" id="UP000184603"/>
    </source>
</evidence>
<keyword evidence="4" id="KW-1003">Cell membrane</keyword>
<evidence type="ECO:0000259" key="13">
    <source>
        <dbReference type="Pfam" id="PF08345"/>
    </source>
</evidence>
<dbReference type="Pfam" id="PF01514">
    <property type="entry name" value="YscJ_FliF"/>
    <property type="match status" value="1"/>
</dbReference>
<keyword evidence="14" id="KW-0969">Cilium</keyword>
<dbReference type="InterPro" id="IPR043427">
    <property type="entry name" value="YscJ/FliF"/>
</dbReference>
<dbReference type="InterPro" id="IPR000067">
    <property type="entry name" value="FlgMring_FliF"/>
</dbReference>
<keyword evidence="8 9" id="KW-0975">Bacterial flagellum</keyword>
<keyword evidence="15" id="KW-1185">Reference proteome</keyword>
<keyword evidence="7 11" id="KW-0472">Membrane</keyword>
<dbReference type="InterPro" id="IPR006182">
    <property type="entry name" value="FliF_N_dom"/>
</dbReference>
<dbReference type="PIRSF" id="PIRSF004862">
    <property type="entry name" value="FliF"/>
    <property type="match status" value="1"/>
</dbReference>
<dbReference type="PANTHER" id="PTHR30046">
    <property type="entry name" value="FLAGELLAR M-RING PROTEIN"/>
    <property type="match status" value="1"/>
</dbReference>
<dbReference type="GO" id="GO:0003774">
    <property type="term" value="F:cytoskeletal motor activity"/>
    <property type="evidence" value="ECO:0007669"/>
    <property type="project" value="InterPro"/>
</dbReference>
<name>A0A1M7YDP3_9BACT</name>
<comment type="similarity">
    <text evidence="3 9">Belongs to the FliF family.</text>
</comment>
<keyword evidence="14" id="KW-0966">Cell projection</keyword>
<evidence type="ECO:0000256" key="4">
    <source>
        <dbReference type="ARBA" id="ARBA00022475"/>
    </source>
</evidence>
<evidence type="ECO:0000256" key="3">
    <source>
        <dbReference type="ARBA" id="ARBA00007971"/>
    </source>
</evidence>
<dbReference type="Pfam" id="PF08345">
    <property type="entry name" value="YscJ_FliF_C"/>
    <property type="match status" value="1"/>
</dbReference>
<feature type="compositionally biased region" description="Low complexity" evidence="10">
    <location>
        <begin position="330"/>
        <end position="348"/>
    </location>
</feature>
<dbReference type="STRING" id="1121416.SAMN02745220_03604"/>
<dbReference type="AlphaFoldDB" id="A0A1M7YDP3"/>
<feature type="domain" description="Flagellar M-ring C-terminal" evidence="13">
    <location>
        <begin position="266"/>
        <end position="425"/>
    </location>
</feature>
<dbReference type="InterPro" id="IPR045851">
    <property type="entry name" value="AMP-bd_C_sf"/>
</dbReference>
<gene>
    <name evidence="14" type="ORF">SAMN02745220_03604</name>
</gene>
<feature type="domain" description="Flagellar M-ring N-terminal" evidence="12">
    <location>
        <begin position="61"/>
        <end position="232"/>
    </location>
</feature>
<feature type="transmembrane region" description="Helical" evidence="11">
    <location>
        <begin position="37"/>
        <end position="55"/>
    </location>
</feature>
<evidence type="ECO:0000256" key="11">
    <source>
        <dbReference type="SAM" id="Phobius"/>
    </source>
</evidence>